<comment type="caution">
    <text evidence="2">The sequence shown here is derived from an EMBL/GenBank/DDBJ whole genome shotgun (WGS) entry which is preliminary data.</text>
</comment>
<feature type="region of interest" description="Disordered" evidence="1">
    <location>
        <begin position="1"/>
        <end position="20"/>
    </location>
</feature>
<proteinExistence type="predicted"/>
<evidence type="ECO:0000313" key="3">
    <source>
        <dbReference type="Proteomes" id="UP000290287"/>
    </source>
</evidence>
<dbReference type="Proteomes" id="UP000290287">
    <property type="component" value="Unassembled WGS sequence"/>
</dbReference>
<reference evidence="2 3" key="1">
    <citation type="submission" date="2017-10" db="EMBL/GenBank/DDBJ databases">
        <title>Nyctiphanis sp. nov., isolated from the stomach of the euphausiid Nyctiphanes simplex (Hansen, 1911) in the Gulf of California.</title>
        <authorList>
            <person name="Gomez-Gil B."/>
            <person name="Aguilar-Mendez M."/>
            <person name="Lopez-Cortes A."/>
            <person name="Gomez-Gutierrez J."/>
            <person name="Roque A."/>
            <person name="Lang E."/>
            <person name="Gonzalez-Castillo A."/>
        </authorList>
    </citation>
    <scope>NUCLEOTIDE SEQUENCE [LARGE SCALE GENOMIC DNA]</scope>
    <source>
        <strain evidence="2 3">CAIM 600</strain>
    </source>
</reference>
<evidence type="ECO:0000256" key="1">
    <source>
        <dbReference type="SAM" id="MobiDB-lite"/>
    </source>
</evidence>
<accession>A0A4Q0YIU5</accession>
<keyword evidence="3" id="KW-1185">Reference proteome</keyword>
<dbReference type="RefSeq" id="WP_129124169.1">
    <property type="nucleotide sequence ID" value="NZ_PEIB01000046.1"/>
</dbReference>
<dbReference type="AlphaFoldDB" id="A0A4Q0YIU5"/>
<dbReference type="OrthoDB" id="5918735at2"/>
<protein>
    <submittedName>
        <fullName evidence="2">ATPase</fullName>
    </submittedName>
</protein>
<gene>
    <name evidence="2" type="ORF">CS022_22785</name>
</gene>
<name>A0A4Q0YIU5_9GAMM</name>
<evidence type="ECO:0000313" key="2">
    <source>
        <dbReference type="EMBL" id="RXJ70622.1"/>
    </source>
</evidence>
<sequence>MSDLKDLDTLLSGLEEKKPEVPLPSLEEQKKIAQELKELEARGELSPEIMEKHFAKICPE</sequence>
<dbReference type="EMBL" id="PEIB01000046">
    <property type="protein sequence ID" value="RXJ70622.1"/>
    <property type="molecule type" value="Genomic_DNA"/>
</dbReference>
<dbReference type="SUPFAM" id="SSF116734">
    <property type="entry name" value="DNA methylase specificity domain"/>
    <property type="match status" value="1"/>
</dbReference>
<organism evidence="2 3">
    <name type="scientific">Veronia nyctiphanis</name>
    <dbReference type="NCBI Taxonomy" id="1278244"/>
    <lineage>
        <taxon>Bacteria</taxon>
        <taxon>Pseudomonadati</taxon>
        <taxon>Pseudomonadota</taxon>
        <taxon>Gammaproteobacteria</taxon>
        <taxon>Vibrionales</taxon>
        <taxon>Vibrionaceae</taxon>
        <taxon>Veronia</taxon>
    </lineage>
</organism>